<name>A0A9Q0RPK7_BLOTA</name>
<dbReference type="AlphaFoldDB" id="A0A9Q0RPK7"/>
<gene>
    <name evidence="1" type="ORF">RDWZM_002083</name>
</gene>
<organism evidence="1 2">
    <name type="scientific">Blomia tropicalis</name>
    <name type="common">Mite</name>
    <dbReference type="NCBI Taxonomy" id="40697"/>
    <lineage>
        <taxon>Eukaryota</taxon>
        <taxon>Metazoa</taxon>
        <taxon>Ecdysozoa</taxon>
        <taxon>Arthropoda</taxon>
        <taxon>Chelicerata</taxon>
        <taxon>Arachnida</taxon>
        <taxon>Acari</taxon>
        <taxon>Acariformes</taxon>
        <taxon>Sarcoptiformes</taxon>
        <taxon>Astigmata</taxon>
        <taxon>Glycyphagoidea</taxon>
        <taxon>Echimyopodidae</taxon>
        <taxon>Blomia</taxon>
    </lineage>
</organism>
<keyword evidence="2" id="KW-1185">Reference proteome</keyword>
<proteinExistence type="predicted"/>
<dbReference type="EMBL" id="JAPWDV010000001">
    <property type="protein sequence ID" value="KAJ6223538.1"/>
    <property type="molecule type" value="Genomic_DNA"/>
</dbReference>
<dbReference type="Proteomes" id="UP001142055">
    <property type="component" value="Chromosome 1"/>
</dbReference>
<reference evidence="1" key="1">
    <citation type="submission" date="2022-12" db="EMBL/GenBank/DDBJ databases">
        <title>Genome assemblies of Blomia tropicalis.</title>
        <authorList>
            <person name="Cui Y."/>
        </authorList>
    </citation>
    <scope>NUCLEOTIDE SEQUENCE</scope>
    <source>
        <tissue evidence="1">Adult mites</tissue>
    </source>
</reference>
<evidence type="ECO:0000313" key="2">
    <source>
        <dbReference type="Proteomes" id="UP001142055"/>
    </source>
</evidence>
<evidence type="ECO:0000313" key="1">
    <source>
        <dbReference type="EMBL" id="KAJ6223538.1"/>
    </source>
</evidence>
<accession>A0A9Q0RPK7</accession>
<protein>
    <submittedName>
        <fullName evidence="1">Uncharacterized protein</fullName>
    </submittedName>
</protein>
<comment type="caution">
    <text evidence="1">The sequence shown here is derived from an EMBL/GenBank/DDBJ whole genome shotgun (WGS) entry which is preliminary data.</text>
</comment>
<sequence>MTHNFAGQRLNDECFLNQNNSATQTFNSDRSRNAIKLMLIVQAKFERPIQVGNATSFNIRHLFGSIFGAVFRVHSTPPTTTTRYAAADIFHTNKNPQIWNTHWCRHPFGVNIYSTR</sequence>